<dbReference type="GO" id="GO:0016491">
    <property type="term" value="F:oxidoreductase activity"/>
    <property type="evidence" value="ECO:0007669"/>
    <property type="project" value="UniProtKB-KW"/>
</dbReference>
<dbReference type="InterPro" id="IPR006076">
    <property type="entry name" value="FAD-dep_OxRdtase"/>
</dbReference>
<protein>
    <recommendedName>
        <fullName evidence="2">FAD dependent oxidoreductase domain-containing protein</fullName>
    </recommendedName>
</protein>
<evidence type="ECO:0000313" key="4">
    <source>
        <dbReference type="Proteomes" id="UP000177876"/>
    </source>
</evidence>
<comment type="caution">
    <text evidence="3">The sequence shown here is derived from an EMBL/GenBank/DDBJ whole genome shotgun (WGS) entry which is preliminary data.</text>
</comment>
<sequence length="390" mass="41547">MDDVLSSEVVIIGGGVIGAAAAYFLCKEGAEVMIVEAEDLTAGASGACDGFLSLQTKQIGSHLDLTLESMALLPGIIEDLDIDPEYNPCGGLMLATNQDQLKELKARAKKVKAAGLEIEILGTQELKEMLPEVSKEIKGAAYCPSDAQINPIAFTLGMAQKAQGMGAKIIKGCKVENIVVTNNRVREVHTTAGSIHSRRVICAAGTGSNEIGKMIIVDIPVMPQKGQILVTEARERMLDRIVSGAEYLGTKANLDELLPKDEDAIRLGLGFTAEQTVSGNILIGSTREFAGFDKETTPEAMNAIAKNAINYLPWIKNLDVIRSFAGLRPYSPDGLPIMGPVKGVKGFYMATGHSGDGICLAAITGKLMSELVLDGETSIDISPFSLYRFK</sequence>
<proteinExistence type="predicted"/>
<dbReference type="GO" id="GO:0005737">
    <property type="term" value="C:cytoplasm"/>
    <property type="evidence" value="ECO:0007669"/>
    <property type="project" value="TreeGrafter"/>
</dbReference>
<dbReference type="SUPFAM" id="SSF51905">
    <property type="entry name" value="FAD/NAD(P)-binding domain"/>
    <property type="match status" value="1"/>
</dbReference>
<dbReference type="Pfam" id="PF01266">
    <property type="entry name" value="DAO"/>
    <property type="match status" value="1"/>
</dbReference>
<name>A0A1F2WTC7_9ACTN</name>
<dbReference type="EMBL" id="MELK01000006">
    <property type="protein sequence ID" value="OFW60162.1"/>
    <property type="molecule type" value="Genomic_DNA"/>
</dbReference>
<dbReference type="PANTHER" id="PTHR13847">
    <property type="entry name" value="SARCOSINE DEHYDROGENASE-RELATED"/>
    <property type="match status" value="1"/>
</dbReference>
<gene>
    <name evidence="3" type="ORF">A2Y75_02445</name>
</gene>
<evidence type="ECO:0000313" key="3">
    <source>
        <dbReference type="EMBL" id="OFW60162.1"/>
    </source>
</evidence>
<reference evidence="3 4" key="1">
    <citation type="journal article" date="2016" name="Nat. Commun.">
        <title>Thousands of microbial genomes shed light on interconnected biogeochemical processes in an aquifer system.</title>
        <authorList>
            <person name="Anantharaman K."/>
            <person name="Brown C.T."/>
            <person name="Hug L.A."/>
            <person name="Sharon I."/>
            <person name="Castelle C.J."/>
            <person name="Probst A.J."/>
            <person name="Thomas B.C."/>
            <person name="Singh A."/>
            <person name="Wilkins M.J."/>
            <person name="Karaoz U."/>
            <person name="Brodie E.L."/>
            <person name="Williams K.H."/>
            <person name="Hubbard S.S."/>
            <person name="Banfield J.F."/>
        </authorList>
    </citation>
    <scope>NUCLEOTIDE SEQUENCE [LARGE SCALE GENOMIC DNA]</scope>
</reference>
<dbReference type="Gene3D" id="3.50.50.60">
    <property type="entry name" value="FAD/NAD(P)-binding domain"/>
    <property type="match status" value="1"/>
</dbReference>
<dbReference type="AlphaFoldDB" id="A0A1F2WTC7"/>
<dbReference type="PANTHER" id="PTHR13847:SF287">
    <property type="entry name" value="FAD-DEPENDENT OXIDOREDUCTASE DOMAIN-CONTAINING PROTEIN 1"/>
    <property type="match status" value="1"/>
</dbReference>
<dbReference type="Gene3D" id="3.30.9.10">
    <property type="entry name" value="D-Amino Acid Oxidase, subunit A, domain 2"/>
    <property type="match status" value="1"/>
</dbReference>
<keyword evidence="1" id="KW-0560">Oxidoreductase</keyword>
<dbReference type="InterPro" id="IPR036188">
    <property type="entry name" value="FAD/NAD-bd_sf"/>
</dbReference>
<feature type="domain" description="FAD dependent oxidoreductase" evidence="2">
    <location>
        <begin position="9"/>
        <end position="371"/>
    </location>
</feature>
<organism evidence="3 4">
    <name type="scientific">Candidatus Solincola sediminis</name>
    <dbReference type="NCBI Taxonomy" id="1797199"/>
    <lineage>
        <taxon>Bacteria</taxon>
        <taxon>Bacillati</taxon>
        <taxon>Actinomycetota</taxon>
        <taxon>Candidatus Geothermincolia</taxon>
        <taxon>Candidatus Geothermincolales</taxon>
        <taxon>Candidatus Geothermincolaceae</taxon>
        <taxon>Candidatus Solincola</taxon>
    </lineage>
</organism>
<accession>A0A1F2WTC7</accession>
<dbReference type="STRING" id="1797197.A2Y75_02445"/>
<evidence type="ECO:0000256" key="1">
    <source>
        <dbReference type="ARBA" id="ARBA00023002"/>
    </source>
</evidence>
<dbReference type="SUPFAM" id="SSF54373">
    <property type="entry name" value="FAD-linked reductases, C-terminal domain"/>
    <property type="match status" value="1"/>
</dbReference>
<evidence type="ECO:0000259" key="2">
    <source>
        <dbReference type="Pfam" id="PF01266"/>
    </source>
</evidence>
<dbReference type="Proteomes" id="UP000177876">
    <property type="component" value="Unassembled WGS sequence"/>
</dbReference>